<dbReference type="Gene3D" id="1.10.3300.10">
    <property type="entry name" value="Jann2411-like domain"/>
    <property type="match status" value="1"/>
</dbReference>
<dbReference type="Proteomes" id="UP000483261">
    <property type="component" value="Unassembled WGS sequence"/>
</dbReference>
<proteinExistence type="predicted"/>
<dbReference type="PANTHER" id="PTHR35525">
    <property type="entry name" value="BLL6575 PROTEIN"/>
    <property type="match status" value="1"/>
</dbReference>
<dbReference type="EMBL" id="JAALAA010000006">
    <property type="protein sequence ID" value="NGN92757.1"/>
    <property type="molecule type" value="Genomic_DNA"/>
</dbReference>
<dbReference type="Pfam" id="PF11706">
    <property type="entry name" value="zf-CGNR"/>
    <property type="match status" value="1"/>
</dbReference>
<feature type="domain" description="Zinc finger CGNR" evidence="1">
    <location>
        <begin position="158"/>
        <end position="200"/>
    </location>
</feature>
<protein>
    <submittedName>
        <fullName evidence="2">CGNR zinc finger domain-containing protein</fullName>
    </submittedName>
</protein>
<dbReference type="PANTHER" id="PTHR35525:SF3">
    <property type="entry name" value="BLL6575 PROTEIN"/>
    <property type="match status" value="1"/>
</dbReference>
<dbReference type="SUPFAM" id="SSF160904">
    <property type="entry name" value="Jann2411-like"/>
    <property type="match status" value="1"/>
</dbReference>
<keyword evidence="3" id="KW-1185">Reference proteome</keyword>
<dbReference type="InterPro" id="IPR021005">
    <property type="entry name" value="Znf_CGNR"/>
</dbReference>
<sequence>MSETVDPTMVTGQIHFDSHVHTVTDQACKLVNALTPGRDGARAVEPPPPGRRADLVRDLLTRPDYSPRVDATAADGMVALAESLRVVFEAAARGDLDTAATTVNALLREMGSVPQLDRARGGGWALHFHGREPGLVVGWGAGIAAGLALAIGSDLAGRLGVCQADPCDRVFVDTSKNAGRRFCSTRCQSRVKAAAHRARRATS</sequence>
<name>A0A6M1R8R1_9ACTN</name>
<dbReference type="InterPro" id="IPR023286">
    <property type="entry name" value="ABATE_dom_sf"/>
</dbReference>
<evidence type="ECO:0000313" key="3">
    <source>
        <dbReference type="Proteomes" id="UP000483261"/>
    </source>
</evidence>
<comment type="caution">
    <text evidence="2">The sequence shown here is derived from an EMBL/GenBank/DDBJ whole genome shotgun (WGS) entry which is preliminary data.</text>
</comment>
<reference evidence="2 3" key="1">
    <citation type="submission" date="2020-02" db="EMBL/GenBank/DDBJ databases">
        <title>Whole-genome analyses of novel actinobacteria.</title>
        <authorList>
            <person name="Sahin N."/>
        </authorList>
    </citation>
    <scope>NUCLEOTIDE SEQUENCE [LARGE SCALE GENOMIC DNA]</scope>
    <source>
        <strain evidence="2 3">KC13</strain>
    </source>
</reference>
<dbReference type="InterPro" id="IPR010852">
    <property type="entry name" value="ABATE"/>
</dbReference>
<evidence type="ECO:0000259" key="1">
    <source>
        <dbReference type="Pfam" id="PF11706"/>
    </source>
</evidence>
<accession>A0A6M1R8R1</accession>
<organism evidence="2 3">
    <name type="scientific">Nocardioides turkmenicus</name>
    <dbReference type="NCBI Taxonomy" id="2711220"/>
    <lineage>
        <taxon>Bacteria</taxon>
        <taxon>Bacillati</taxon>
        <taxon>Actinomycetota</taxon>
        <taxon>Actinomycetes</taxon>
        <taxon>Propionibacteriales</taxon>
        <taxon>Nocardioidaceae</taxon>
        <taxon>Nocardioides</taxon>
    </lineage>
</organism>
<dbReference type="AlphaFoldDB" id="A0A6M1R8R1"/>
<gene>
    <name evidence="2" type="ORF">G5C66_08420</name>
</gene>
<evidence type="ECO:0000313" key="2">
    <source>
        <dbReference type="EMBL" id="NGN92757.1"/>
    </source>
</evidence>